<protein>
    <submittedName>
        <fullName evidence="2">Uncharacterized protein</fullName>
    </submittedName>
</protein>
<feature type="compositionally biased region" description="Gly residues" evidence="1">
    <location>
        <begin position="661"/>
        <end position="674"/>
    </location>
</feature>
<feature type="region of interest" description="Disordered" evidence="1">
    <location>
        <begin position="1"/>
        <end position="29"/>
    </location>
</feature>
<accession>A0A0G4KNC6</accession>
<name>A0A0G4KNC6_VERLO</name>
<proteinExistence type="predicted"/>
<dbReference type="AlphaFoldDB" id="A0A0G4KNC6"/>
<dbReference type="EMBL" id="CVQI01001780">
    <property type="protein sequence ID" value="CRK10888.1"/>
    <property type="molecule type" value="Genomic_DNA"/>
</dbReference>
<evidence type="ECO:0000313" key="3">
    <source>
        <dbReference type="Proteomes" id="UP000045706"/>
    </source>
</evidence>
<evidence type="ECO:0000313" key="2">
    <source>
        <dbReference type="EMBL" id="CRK10888.1"/>
    </source>
</evidence>
<organism evidence="2 3">
    <name type="scientific">Verticillium longisporum</name>
    <name type="common">Verticillium dahliae var. longisporum</name>
    <dbReference type="NCBI Taxonomy" id="100787"/>
    <lineage>
        <taxon>Eukaryota</taxon>
        <taxon>Fungi</taxon>
        <taxon>Dikarya</taxon>
        <taxon>Ascomycota</taxon>
        <taxon>Pezizomycotina</taxon>
        <taxon>Sordariomycetes</taxon>
        <taxon>Hypocreomycetidae</taxon>
        <taxon>Glomerellales</taxon>
        <taxon>Plectosphaerellaceae</taxon>
        <taxon>Verticillium</taxon>
    </lineage>
</organism>
<reference evidence="3" key="1">
    <citation type="submission" date="2015-05" db="EMBL/GenBank/DDBJ databases">
        <authorList>
            <person name="Fogelqvist Johan"/>
        </authorList>
    </citation>
    <scope>NUCLEOTIDE SEQUENCE [LARGE SCALE GENOMIC DNA]</scope>
</reference>
<feature type="compositionally biased region" description="Low complexity" evidence="1">
    <location>
        <begin position="675"/>
        <end position="693"/>
    </location>
</feature>
<sequence length="730" mass="81186">MSGYLPAERPGERAYKRRRRNRRPSSPSLSPFCASNALVSRTNSGFISTNLLQIYHDVLEHSLSCWLTEWGPSWSNRIFHRTVKLDRAAQTAGLVRITTLEGRAADRALHFAIMAFATQRAQGSRRQGETYPVPRFASPDETFDELMEESFDRDLQRYFWNQAKKALQETEHIECYRVAAAEMVLSLAQRPWAQDDVDDFLGERARARTPDGAFETGSIMSRIARAISRDGPPVHIERATRKMHILKSRFISASRKAAKAQGRAATQDLYIMTPENETTVGLLYWLAVMFDTLSSSMDERPVTVTDEDCQHDDLPPSEAENDRWHVDLFIKDTLEAPSQRLRWPCSYEDAAEAVTRSGPVKVLLYRHVSYLQTLLRRGQTGARIEETLAATTSLYRYWNVTHGAFFRDLLRDFDAVPGRIRSWFFCISAHWHLASLLRRGQTGARIEETLAATTSLYRYWNVTHGAFFRDLLRDFDAVPGRIRSWFFCISAHWHLAVLMFADLVEQIDDEGLGLPSAGRRRAAARMVAAMRETSVRELADLASVATPRAAGTEPHLPGFHHAVNEGTVLAEPWTIILIRAFSRAAVLIMEEADNYRRYGLVRSWGGPHEGWNSLSLERADDCIRTLFYLGKKSDMARRVADILSDALASLRLADDGPPLSGHGGDGAAGRGGGSSTSLGSEGKSAAAGSSSTESWTAATGSDIASTGGWGETGTYWNVSSIGGAGLAICG</sequence>
<feature type="region of interest" description="Disordered" evidence="1">
    <location>
        <begin position="657"/>
        <end position="693"/>
    </location>
</feature>
<gene>
    <name evidence="2" type="ORF">BN1723_009206</name>
</gene>
<dbReference type="Proteomes" id="UP000045706">
    <property type="component" value="Unassembled WGS sequence"/>
</dbReference>
<evidence type="ECO:0000256" key="1">
    <source>
        <dbReference type="SAM" id="MobiDB-lite"/>
    </source>
</evidence>